<dbReference type="Proteomes" id="UP001497600">
    <property type="component" value="Chromosome H"/>
</dbReference>
<evidence type="ECO:0000313" key="5">
    <source>
        <dbReference type="Proteomes" id="UP001497600"/>
    </source>
</evidence>
<proteinExistence type="inferred from homology"/>
<dbReference type="EMBL" id="OZ004260">
    <property type="protein sequence ID" value="CAK7921445.1"/>
    <property type="molecule type" value="Genomic_DNA"/>
</dbReference>
<dbReference type="Pfam" id="PF01910">
    <property type="entry name" value="Thiamine_BP"/>
    <property type="match status" value="1"/>
</dbReference>
<keyword evidence="5" id="KW-1185">Reference proteome</keyword>
<dbReference type="PANTHER" id="PTHR33777:SF1">
    <property type="entry name" value="UPF0045 PROTEIN ECM15"/>
    <property type="match status" value="1"/>
</dbReference>
<name>A0ABP0EKR8_9ASCO</name>
<feature type="domain" description="Thiamine-binding protein" evidence="3">
    <location>
        <begin position="9"/>
        <end position="100"/>
    </location>
</feature>
<evidence type="ECO:0000259" key="3">
    <source>
        <dbReference type="Pfam" id="PF01910"/>
    </source>
</evidence>
<accession>A0ABP0EKR8</accession>
<evidence type="ECO:0000313" key="4">
    <source>
        <dbReference type="EMBL" id="CAK7921445.1"/>
    </source>
</evidence>
<comment type="similarity">
    <text evidence="1">Belongs to the UPF0045 family.</text>
</comment>
<dbReference type="InterPro" id="IPR051614">
    <property type="entry name" value="UPF0045_domain"/>
</dbReference>
<sequence>MTIDIHCLADVCLIPIGTGTASVSDEVAAITELARSSSLDTTLHSAGTTIAGPWTEVMDLIGQMHVLVHSRGVVRVQSDIRVGTRTDKHQAPADKIRVVEEKLSSKRE</sequence>
<gene>
    <name evidence="4" type="ORF">CAAN4_H14400</name>
</gene>
<feature type="region of interest" description="Disordered" evidence="2">
    <location>
        <begin position="85"/>
        <end position="108"/>
    </location>
</feature>
<evidence type="ECO:0000256" key="2">
    <source>
        <dbReference type="SAM" id="MobiDB-lite"/>
    </source>
</evidence>
<reference evidence="4 5" key="1">
    <citation type="submission" date="2024-01" db="EMBL/GenBank/DDBJ databases">
        <authorList>
            <consortium name="Genoscope - CEA"/>
            <person name="William W."/>
        </authorList>
    </citation>
    <scope>NUCLEOTIDE SEQUENCE [LARGE SCALE GENOMIC DNA]</scope>
    <source>
        <strain evidence="4 5">29B2s-10</strain>
    </source>
</reference>
<dbReference type="NCBIfam" id="TIGR00106">
    <property type="entry name" value="MTH1187 family thiamine-binding protein"/>
    <property type="match status" value="1"/>
</dbReference>
<dbReference type="InterPro" id="IPR029756">
    <property type="entry name" value="MTH1187/YkoF-like"/>
</dbReference>
<dbReference type="PANTHER" id="PTHR33777">
    <property type="entry name" value="UPF0045 PROTEIN ECM15"/>
    <property type="match status" value="1"/>
</dbReference>
<dbReference type="Gene3D" id="3.30.70.930">
    <property type="match status" value="1"/>
</dbReference>
<dbReference type="SUPFAM" id="SSF89957">
    <property type="entry name" value="MTH1187/YkoF-like"/>
    <property type="match status" value="1"/>
</dbReference>
<protein>
    <recommendedName>
        <fullName evidence="3">Thiamine-binding protein domain-containing protein</fullName>
    </recommendedName>
</protein>
<organism evidence="4 5">
    <name type="scientific">[Candida] anglica</name>
    <dbReference type="NCBI Taxonomy" id="148631"/>
    <lineage>
        <taxon>Eukaryota</taxon>
        <taxon>Fungi</taxon>
        <taxon>Dikarya</taxon>
        <taxon>Ascomycota</taxon>
        <taxon>Saccharomycotina</taxon>
        <taxon>Pichiomycetes</taxon>
        <taxon>Debaryomycetaceae</taxon>
        <taxon>Kurtzmaniella</taxon>
    </lineage>
</organism>
<evidence type="ECO:0000256" key="1">
    <source>
        <dbReference type="ARBA" id="ARBA00010272"/>
    </source>
</evidence>
<dbReference type="InterPro" id="IPR002767">
    <property type="entry name" value="Thiamine_BP"/>
</dbReference>